<evidence type="ECO:0000259" key="2">
    <source>
        <dbReference type="SMART" id="SM00481"/>
    </source>
</evidence>
<accession>A0A2M8PGP1</accession>
<accession>A0A2M8PZM7</accession>
<feature type="region of interest" description="Disordered" evidence="1">
    <location>
        <begin position="462"/>
        <end position="505"/>
    </location>
</feature>
<gene>
    <name evidence="3" type="ORF">CUN49_04070</name>
    <name evidence="4" type="ORF">CUN50_01780</name>
</gene>
<evidence type="ECO:0000313" key="5">
    <source>
        <dbReference type="Proteomes" id="UP000228947"/>
    </source>
</evidence>
<dbReference type="Gene3D" id="3.20.20.140">
    <property type="entry name" value="Metal-dependent hydrolases"/>
    <property type="match status" value="1"/>
</dbReference>
<dbReference type="Gene3D" id="3.30.950.30">
    <property type="entry name" value="Schlafen, AAA domain"/>
    <property type="match status" value="1"/>
</dbReference>
<dbReference type="AlphaFoldDB" id="A0A2M8PZM7"/>
<evidence type="ECO:0000256" key="1">
    <source>
        <dbReference type="SAM" id="MobiDB-lite"/>
    </source>
</evidence>
<feature type="compositionally biased region" description="Low complexity" evidence="1">
    <location>
        <begin position="462"/>
        <end position="473"/>
    </location>
</feature>
<dbReference type="SUPFAM" id="SSF89550">
    <property type="entry name" value="PHP domain-like"/>
    <property type="match status" value="1"/>
</dbReference>
<dbReference type="CDD" id="cd07432">
    <property type="entry name" value="PHP_HisPPase"/>
    <property type="match status" value="1"/>
</dbReference>
<evidence type="ECO:0000313" key="4">
    <source>
        <dbReference type="EMBL" id="PJF43007.1"/>
    </source>
</evidence>
<dbReference type="Proteomes" id="UP000228947">
    <property type="component" value="Unassembled WGS sequence"/>
</dbReference>
<dbReference type="PANTHER" id="PTHR42924">
    <property type="entry name" value="EXONUCLEASE"/>
    <property type="match status" value="1"/>
</dbReference>
<dbReference type="InterPro" id="IPR007421">
    <property type="entry name" value="Schlafen_AlbA_2_dom"/>
</dbReference>
<evidence type="ECO:0000313" key="6">
    <source>
        <dbReference type="Proteomes" id="UP000229681"/>
    </source>
</evidence>
<dbReference type="InterPro" id="IPR003141">
    <property type="entry name" value="Pol/His_phosphatase_N"/>
</dbReference>
<dbReference type="GO" id="GO:0004534">
    <property type="term" value="F:5'-3' RNA exonuclease activity"/>
    <property type="evidence" value="ECO:0007669"/>
    <property type="project" value="TreeGrafter"/>
</dbReference>
<comment type="caution">
    <text evidence="4">The sequence shown here is derived from an EMBL/GenBank/DDBJ whole genome shotgun (WGS) entry which is preliminary data.</text>
</comment>
<dbReference type="EMBL" id="PGTM01000036">
    <property type="protein sequence ID" value="PJF36705.1"/>
    <property type="molecule type" value="Genomic_DNA"/>
</dbReference>
<dbReference type="Pfam" id="PF04326">
    <property type="entry name" value="SLFN_AlbA_2"/>
    <property type="match status" value="1"/>
</dbReference>
<organism evidence="4 5">
    <name type="scientific">Candidatus Thermofonsia Clade 1 bacterium</name>
    <dbReference type="NCBI Taxonomy" id="2364210"/>
    <lineage>
        <taxon>Bacteria</taxon>
        <taxon>Bacillati</taxon>
        <taxon>Chloroflexota</taxon>
        <taxon>Candidatus Thermofontia</taxon>
        <taxon>Candidatus Thermofonsia Clade 1</taxon>
    </lineage>
</organism>
<sequence>MTNRSSKRNGKMQWYRVDLHIHTPASADYQEPNVTYLDILRRAEMRGLDIIAFTDHNTVAGYAAMYDEIKTLELLTSRERATPEERRRLAEYRRLLDKILVLPGFEFTATFGFHVLGIFSPALRVRQIEHILLSLHVPAQALDEGLTNVGASSDVLTAYRMINEAGGIAIAAHANSTHGVAMRGFDFGGQTRIAYTQDPHLHCLEVTDLDRRGRGTTARFFDGTKPEYPRRMRCIQGSDAHRLTKDPRNDKNLGIGDRITEVLLPERSFEALREMFTSNDFARSRPYFGGQEVYDYVQMAREAGPSIVQSFHESMARQGGKLYAVIADVCAFANTNGGTIYIGVAADPTTVPIGVSNIGESIEILRTEIARSINPPLEVEIDAQETSGKSVIRIQVPRGNDVPYAIDDNKIYVRDEAETSLAVRDEIVRLVLSRAQRSATPIEVAKKTTASLRPVAVLAAEPLPEPEAQAEPAPVREPEAAAEMPAEPTKRARRSRTAVRTPSREDAALVGVPRTGVEIIGTETRKGEQYHIMRDLRNGSIVKNVTRTSARRLWHYAIMEHETNPVDLDRVQWSGNIGLWKRYKRGGVVRYDLVMTEGGHTRVFYGVTEDGMQGAWAHFISDEEPDIIEEIEEE</sequence>
<dbReference type="InterPro" id="IPR016195">
    <property type="entry name" value="Pol/histidinol_Pase-like"/>
</dbReference>
<evidence type="ECO:0000313" key="3">
    <source>
        <dbReference type="EMBL" id="PJF36705.1"/>
    </source>
</evidence>
<dbReference type="GO" id="GO:0035312">
    <property type="term" value="F:5'-3' DNA exonuclease activity"/>
    <property type="evidence" value="ECO:0007669"/>
    <property type="project" value="TreeGrafter"/>
</dbReference>
<proteinExistence type="predicted"/>
<name>A0A2M8PZM7_9CHLR</name>
<dbReference type="EMBL" id="PGTL01000005">
    <property type="protein sequence ID" value="PJF43007.1"/>
    <property type="molecule type" value="Genomic_DNA"/>
</dbReference>
<dbReference type="SMART" id="SM00481">
    <property type="entry name" value="POLIIIAc"/>
    <property type="match status" value="1"/>
</dbReference>
<dbReference type="InterPro" id="IPR052018">
    <property type="entry name" value="PHP_domain"/>
</dbReference>
<dbReference type="Proteomes" id="UP000229681">
    <property type="component" value="Unassembled WGS sequence"/>
</dbReference>
<feature type="domain" description="Polymerase/histidinol phosphatase N-terminal" evidence="2">
    <location>
        <begin position="17"/>
        <end position="111"/>
    </location>
</feature>
<dbReference type="InterPro" id="IPR038461">
    <property type="entry name" value="Schlafen_AlbA_2_dom_sf"/>
</dbReference>
<dbReference type="PANTHER" id="PTHR42924:SF3">
    <property type="entry name" value="POLYMERASE_HISTIDINOL PHOSPHATASE N-TERMINAL DOMAIN-CONTAINING PROTEIN"/>
    <property type="match status" value="1"/>
</dbReference>
<reference evidence="5 6" key="1">
    <citation type="submission" date="2017-11" db="EMBL/GenBank/DDBJ databases">
        <title>Evolution of Phototrophy in the Chloroflexi Phylum Driven by Horizontal Gene Transfer.</title>
        <authorList>
            <person name="Ward L.M."/>
            <person name="Hemp J."/>
            <person name="Shih P.M."/>
            <person name="Mcglynn S.E."/>
            <person name="Fischer W."/>
        </authorList>
    </citation>
    <scope>NUCLEOTIDE SEQUENCE [LARGE SCALE GENOMIC DNA]</scope>
    <source>
        <strain evidence="4">CP1_1M</strain>
        <strain evidence="3">JP3_13</strain>
    </source>
</reference>
<protein>
    <submittedName>
        <fullName evidence="4">Transcriptional regulator</fullName>
    </submittedName>
</protein>